<evidence type="ECO:0000256" key="1">
    <source>
        <dbReference type="PROSITE-ProRule" id="PRU00175"/>
    </source>
</evidence>
<feature type="domain" description="RING-type" evidence="3">
    <location>
        <begin position="45"/>
        <end position="89"/>
    </location>
</feature>
<dbReference type="Pfam" id="PF00092">
    <property type="entry name" value="VWA"/>
    <property type="match status" value="1"/>
</dbReference>
<dbReference type="SUPFAM" id="SSF53300">
    <property type="entry name" value="vWA-like"/>
    <property type="match status" value="1"/>
</dbReference>
<dbReference type="Gene3D" id="3.30.40.10">
    <property type="entry name" value="Zinc/RING finger domain, C3HC4 (zinc finger)"/>
    <property type="match status" value="1"/>
</dbReference>
<dbReference type="InterPro" id="IPR051266">
    <property type="entry name" value="CLCR"/>
</dbReference>
<dbReference type="CDD" id="cd23114">
    <property type="entry name" value="RING-H2_WAVH2"/>
    <property type="match status" value="1"/>
</dbReference>
<protein>
    <submittedName>
        <fullName evidence="5">Uncharacterized protein</fullName>
    </submittedName>
</protein>
<dbReference type="Pfam" id="PF14624">
    <property type="entry name" value="Vwaint"/>
    <property type="match status" value="1"/>
</dbReference>
<proteinExistence type="predicted"/>
<feature type="compositionally biased region" description="Low complexity" evidence="2">
    <location>
        <begin position="682"/>
        <end position="693"/>
    </location>
</feature>
<dbReference type="Gene3D" id="3.40.50.410">
    <property type="entry name" value="von Willebrand factor, type A domain"/>
    <property type="match status" value="1"/>
</dbReference>
<evidence type="ECO:0000259" key="4">
    <source>
        <dbReference type="PROSITE" id="PS50234"/>
    </source>
</evidence>
<dbReference type="PANTHER" id="PTHR10579:SF146">
    <property type="entry name" value="RING-TYPE DOMAIN-CONTAINING PROTEIN"/>
    <property type="match status" value="1"/>
</dbReference>
<sequence length="693" mass="75208">MRINELTIDRRVENPGTYFEMKNGCKTTNVVENNGRLGGDIVETCAVCLGSMIAGQGQALFTAECSHVFHFNCIASNVHHGNHICPTCRATWQHLPFTAPLPANNPLLNFLPTSFTFLPQPRMSPLITGNFADDEPLRSIPAPTTASEAAPISSSNPWSESRSITIKALPEYRALSRSQKSEAFPVLIGIHAPPFSPEASDHPDSRAPLDLVAVLDVSGSMQGDKIRLLKQAVNFIVNNLGPTDRLSIITFSTSARRVTPLRRMTEVGRAETSHVVNLIQVNGATNIIAGVRMAVQVLEQRRQKNPVSSIIILSDGQDNQNGHSEGFLRALQHLPACIRSRDIENLTQTDVVPVHTFGFGYDHDATALHAIADRSGGTFSYIESIEAIQDAFAQCIGGLLSVVAQEVEISVQSGSLGVRILSIPSGRYRNIVDSNAGRHGVIYVGDLYAEEEKQFLVYLLVPEAAASSDEEATVTTCLLHVRCSCKDPLSNENLVSEIKIVEIERPPTEALSEADRKVCLEVDRERNRVAVAEGIAQAQAMAERGELNSARSLLSQQRATLLSSVAARSGDTVCNLLENEVNEIQQRMSSTAAYESGGRAYALSRKSAHMYQRATTQAVQKPQQSLQNAVPLTFGVASSFSSPASAAVPQAMGYQTPLMMKMVTKSQMLRQSTTQDDDEANKSSNSKSKSSNP</sequence>
<keyword evidence="1" id="KW-0479">Metal-binding</keyword>
<dbReference type="OrthoDB" id="687730at2759"/>
<dbReference type="CDD" id="cd01466">
    <property type="entry name" value="vWA_C3HC4_type"/>
    <property type="match status" value="1"/>
</dbReference>
<evidence type="ECO:0000256" key="2">
    <source>
        <dbReference type="SAM" id="MobiDB-lite"/>
    </source>
</evidence>
<dbReference type="SMART" id="SM00184">
    <property type="entry name" value="RING"/>
    <property type="match status" value="1"/>
</dbReference>
<evidence type="ECO:0000313" key="5">
    <source>
        <dbReference type="EMBL" id="KAJ8428103.1"/>
    </source>
</evidence>
<dbReference type="InterPro" id="IPR002035">
    <property type="entry name" value="VWF_A"/>
</dbReference>
<dbReference type="Proteomes" id="UP001153076">
    <property type="component" value="Unassembled WGS sequence"/>
</dbReference>
<comment type="caution">
    <text evidence="5">The sequence shown here is derived from an EMBL/GenBank/DDBJ whole genome shotgun (WGS) entry which is preliminary data.</text>
</comment>
<dbReference type="InterPro" id="IPR001841">
    <property type="entry name" value="Znf_RING"/>
</dbReference>
<dbReference type="EMBL" id="JAKOGI010001050">
    <property type="protein sequence ID" value="KAJ8428103.1"/>
    <property type="molecule type" value="Genomic_DNA"/>
</dbReference>
<dbReference type="AlphaFoldDB" id="A0A9Q1JNZ2"/>
<dbReference type="InterPro" id="IPR013083">
    <property type="entry name" value="Znf_RING/FYVE/PHD"/>
</dbReference>
<evidence type="ECO:0000259" key="3">
    <source>
        <dbReference type="PROSITE" id="PS50089"/>
    </source>
</evidence>
<feature type="domain" description="VWFA" evidence="4">
    <location>
        <begin position="210"/>
        <end position="396"/>
    </location>
</feature>
<organism evidence="5 6">
    <name type="scientific">Carnegiea gigantea</name>
    <dbReference type="NCBI Taxonomy" id="171969"/>
    <lineage>
        <taxon>Eukaryota</taxon>
        <taxon>Viridiplantae</taxon>
        <taxon>Streptophyta</taxon>
        <taxon>Embryophyta</taxon>
        <taxon>Tracheophyta</taxon>
        <taxon>Spermatophyta</taxon>
        <taxon>Magnoliopsida</taxon>
        <taxon>eudicotyledons</taxon>
        <taxon>Gunneridae</taxon>
        <taxon>Pentapetalae</taxon>
        <taxon>Caryophyllales</taxon>
        <taxon>Cactineae</taxon>
        <taxon>Cactaceae</taxon>
        <taxon>Cactoideae</taxon>
        <taxon>Echinocereeae</taxon>
        <taxon>Carnegiea</taxon>
    </lineage>
</organism>
<gene>
    <name evidence="5" type="ORF">Cgig2_025445</name>
</gene>
<dbReference type="PROSITE" id="PS50089">
    <property type="entry name" value="ZF_RING_2"/>
    <property type="match status" value="1"/>
</dbReference>
<dbReference type="PANTHER" id="PTHR10579">
    <property type="entry name" value="CALCIUM-ACTIVATED CHLORIDE CHANNEL REGULATOR"/>
    <property type="match status" value="1"/>
</dbReference>
<keyword evidence="1" id="KW-0863">Zinc-finger</keyword>
<name>A0A9Q1JNZ2_9CARY</name>
<dbReference type="InterPro" id="IPR032838">
    <property type="entry name" value="Vwaint_dom"/>
</dbReference>
<keyword evidence="6" id="KW-1185">Reference proteome</keyword>
<dbReference type="GO" id="GO:0008270">
    <property type="term" value="F:zinc ion binding"/>
    <property type="evidence" value="ECO:0007669"/>
    <property type="project" value="UniProtKB-KW"/>
</dbReference>
<feature type="compositionally biased region" description="Polar residues" evidence="2">
    <location>
        <begin position="664"/>
        <end position="674"/>
    </location>
</feature>
<evidence type="ECO:0000313" key="6">
    <source>
        <dbReference type="Proteomes" id="UP001153076"/>
    </source>
</evidence>
<dbReference type="SUPFAM" id="SSF57850">
    <property type="entry name" value="RING/U-box"/>
    <property type="match status" value="1"/>
</dbReference>
<reference evidence="5" key="1">
    <citation type="submission" date="2022-04" db="EMBL/GenBank/DDBJ databases">
        <title>Carnegiea gigantea Genome sequencing and assembly v2.</title>
        <authorList>
            <person name="Copetti D."/>
            <person name="Sanderson M.J."/>
            <person name="Burquez A."/>
            <person name="Wojciechowski M.F."/>
        </authorList>
    </citation>
    <scope>NUCLEOTIDE SEQUENCE</scope>
    <source>
        <strain evidence="5">SGP5-SGP5p</strain>
        <tissue evidence="5">Aerial part</tissue>
    </source>
</reference>
<feature type="region of interest" description="Disordered" evidence="2">
    <location>
        <begin position="664"/>
        <end position="693"/>
    </location>
</feature>
<dbReference type="InterPro" id="IPR036465">
    <property type="entry name" value="vWFA_dom_sf"/>
</dbReference>
<dbReference type="Pfam" id="PF17123">
    <property type="entry name" value="zf-RING_11"/>
    <property type="match status" value="1"/>
</dbReference>
<keyword evidence="1" id="KW-0862">Zinc</keyword>
<dbReference type="PROSITE" id="PS50234">
    <property type="entry name" value="VWFA"/>
    <property type="match status" value="1"/>
</dbReference>
<dbReference type="SMART" id="SM00327">
    <property type="entry name" value="VWA"/>
    <property type="match status" value="1"/>
</dbReference>
<accession>A0A9Q1JNZ2</accession>